<reference evidence="1" key="1">
    <citation type="submission" date="2022-07" db="EMBL/GenBank/DDBJ databases">
        <title>Genome Sequence of Xylaria arbuscula.</title>
        <authorList>
            <person name="Buettner E."/>
        </authorList>
    </citation>
    <scope>NUCLEOTIDE SEQUENCE</scope>
    <source>
        <strain evidence="1">VT107</strain>
    </source>
</reference>
<dbReference type="EMBL" id="JANPWZ010000746">
    <property type="protein sequence ID" value="KAJ3572671.1"/>
    <property type="molecule type" value="Genomic_DNA"/>
</dbReference>
<evidence type="ECO:0000313" key="1">
    <source>
        <dbReference type="EMBL" id="KAJ3572671.1"/>
    </source>
</evidence>
<organism evidence="1 2">
    <name type="scientific">Xylaria arbuscula</name>
    <dbReference type="NCBI Taxonomy" id="114810"/>
    <lineage>
        <taxon>Eukaryota</taxon>
        <taxon>Fungi</taxon>
        <taxon>Dikarya</taxon>
        <taxon>Ascomycota</taxon>
        <taxon>Pezizomycotina</taxon>
        <taxon>Sordariomycetes</taxon>
        <taxon>Xylariomycetidae</taxon>
        <taxon>Xylariales</taxon>
        <taxon>Xylariaceae</taxon>
        <taxon>Xylaria</taxon>
    </lineage>
</organism>
<protein>
    <submittedName>
        <fullName evidence="1">Uncharacterized protein</fullName>
    </submittedName>
</protein>
<dbReference type="Proteomes" id="UP001148614">
    <property type="component" value="Unassembled WGS sequence"/>
</dbReference>
<evidence type="ECO:0000313" key="2">
    <source>
        <dbReference type="Proteomes" id="UP001148614"/>
    </source>
</evidence>
<comment type="caution">
    <text evidence="1">The sequence shown here is derived from an EMBL/GenBank/DDBJ whole genome shotgun (WGS) entry which is preliminary data.</text>
</comment>
<proteinExistence type="predicted"/>
<sequence length="67" mass="7434">MKSRHDDRIPKNITNLVICKGGDSGKIGESAWSYEHEVAGMAEEGREVTGINAQLKSNHFYMGNEEP</sequence>
<accession>A0A9W8NEI3</accession>
<gene>
    <name evidence="1" type="ORF">NPX13_g4973</name>
</gene>
<keyword evidence="2" id="KW-1185">Reference proteome</keyword>
<dbReference type="AlphaFoldDB" id="A0A9W8NEI3"/>
<name>A0A9W8NEI3_9PEZI</name>